<accession>A0AAV4B5I4</accession>
<keyword evidence="2" id="KW-1185">Reference proteome</keyword>
<sequence length="202" mass="24114">MRGHRRLDLDSPKPPSRFRAWYLTLDVRPYVLLPIWCYECQRYNHEKGILRPHRSVRGIVERVRDNYLRSPKKSTRRCSQELQPLQGILCKILGKRLRFTPYKLQLIQKLYPQDKEVRFEFCHIVQESMENYPNLLSKTIFRDEATFIFGGKVNRPNVRIWGTQNAHATLYCEREPPKENVFCAIKERAVYGHFFLSGVIHH</sequence>
<organism evidence="1 2">
    <name type="scientific">Plakobranchus ocellatus</name>
    <dbReference type="NCBI Taxonomy" id="259542"/>
    <lineage>
        <taxon>Eukaryota</taxon>
        <taxon>Metazoa</taxon>
        <taxon>Spiralia</taxon>
        <taxon>Lophotrochozoa</taxon>
        <taxon>Mollusca</taxon>
        <taxon>Gastropoda</taxon>
        <taxon>Heterobranchia</taxon>
        <taxon>Euthyneura</taxon>
        <taxon>Panpulmonata</taxon>
        <taxon>Sacoglossa</taxon>
        <taxon>Placobranchoidea</taxon>
        <taxon>Plakobranchidae</taxon>
        <taxon>Plakobranchus</taxon>
    </lineage>
</organism>
<evidence type="ECO:0008006" key="3">
    <source>
        <dbReference type="Google" id="ProtNLM"/>
    </source>
</evidence>
<evidence type="ECO:0000313" key="1">
    <source>
        <dbReference type="EMBL" id="GFO14023.1"/>
    </source>
</evidence>
<gene>
    <name evidence="1" type="ORF">PoB_004052800</name>
</gene>
<dbReference type="Proteomes" id="UP000735302">
    <property type="component" value="Unassembled WGS sequence"/>
</dbReference>
<evidence type="ECO:0000313" key="2">
    <source>
        <dbReference type="Proteomes" id="UP000735302"/>
    </source>
</evidence>
<dbReference type="PANTHER" id="PTHR47326:SF1">
    <property type="entry name" value="HTH PSQ-TYPE DOMAIN-CONTAINING PROTEIN"/>
    <property type="match status" value="1"/>
</dbReference>
<dbReference type="PANTHER" id="PTHR47326">
    <property type="entry name" value="TRANSPOSABLE ELEMENT TC3 TRANSPOSASE-LIKE PROTEIN"/>
    <property type="match status" value="1"/>
</dbReference>
<proteinExistence type="predicted"/>
<dbReference type="AlphaFoldDB" id="A0AAV4B5I4"/>
<reference evidence="1 2" key="1">
    <citation type="journal article" date="2021" name="Elife">
        <title>Chloroplast acquisition without the gene transfer in kleptoplastic sea slugs, Plakobranchus ocellatus.</title>
        <authorList>
            <person name="Maeda T."/>
            <person name="Takahashi S."/>
            <person name="Yoshida T."/>
            <person name="Shimamura S."/>
            <person name="Takaki Y."/>
            <person name="Nagai Y."/>
            <person name="Toyoda A."/>
            <person name="Suzuki Y."/>
            <person name="Arimoto A."/>
            <person name="Ishii H."/>
            <person name="Satoh N."/>
            <person name="Nishiyama T."/>
            <person name="Hasebe M."/>
            <person name="Maruyama T."/>
            <person name="Minagawa J."/>
            <person name="Obokata J."/>
            <person name="Shigenobu S."/>
        </authorList>
    </citation>
    <scope>NUCLEOTIDE SEQUENCE [LARGE SCALE GENOMIC DNA]</scope>
</reference>
<name>A0AAV4B5I4_9GAST</name>
<dbReference type="EMBL" id="BLXT01004521">
    <property type="protein sequence ID" value="GFO14023.1"/>
    <property type="molecule type" value="Genomic_DNA"/>
</dbReference>
<protein>
    <recommendedName>
        <fullName evidence="3">Transposase</fullName>
    </recommendedName>
</protein>
<comment type="caution">
    <text evidence="1">The sequence shown here is derived from an EMBL/GenBank/DDBJ whole genome shotgun (WGS) entry which is preliminary data.</text>
</comment>